<sequence>MNALLIKKYIIIPETKSIRAHFNEIGECCSLVLEGNYTFMVKMKPTEIIDESINYYGFDLNGASSGSKTILGPCRAAPVRIPGGMDMYWFPHTSPGHDECVWFALHHIDAIMPEGHDTSNVYVSGGHCFRLNAAEKEVSMRYDRTEKLASKISKRKENTFSFVMERTTDTYSVQKGKRNYIIERKKE</sequence>
<dbReference type="GO" id="GO:0030420">
    <property type="term" value="P:establishment of competence for transformation"/>
    <property type="evidence" value="ECO:0007669"/>
    <property type="project" value="InterPro"/>
</dbReference>
<dbReference type="InterPro" id="IPR010461">
    <property type="entry name" value="ComK"/>
</dbReference>
<reference evidence="1 2" key="1">
    <citation type="journal article" date="2020" name="G3 (Bethesda)">
        <title>Whole Genome Sequencing and Comparative Genomics of Two Nematicidal Bacillus Strains Reveals a Wide Range of Possible Virulence Factors.</title>
        <authorList>
            <person name="Susic N."/>
            <person name="Janezic S."/>
            <person name="Rupnik M."/>
            <person name="Geric Stare B."/>
        </authorList>
    </citation>
    <scope>NUCLEOTIDE SEQUENCE [LARGE SCALE GENOMIC DNA]</scope>
    <source>
        <strain evidence="1 2">I-1582</strain>
    </source>
</reference>
<dbReference type="OrthoDB" id="2731896at2"/>
<name>A0A7Y5AY52_CYTFI</name>
<dbReference type="Pfam" id="PF06338">
    <property type="entry name" value="ComK"/>
    <property type="match status" value="1"/>
</dbReference>
<evidence type="ECO:0000313" key="1">
    <source>
        <dbReference type="EMBL" id="KAF0822142.1"/>
    </source>
</evidence>
<dbReference type="EMBL" id="VDEM01000068">
    <property type="protein sequence ID" value="KAF0822142.1"/>
    <property type="molecule type" value="Genomic_DNA"/>
</dbReference>
<evidence type="ECO:0000313" key="2">
    <source>
        <dbReference type="Proteomes" id="UP000465778"/>
    </source>
</evidence>
<organism evidence="1 2">
    <name type="scientific">Cytobacillus firmus</name>
    <name type="common">Bacillus firmus</name>
    <dbReference type="NCBI Taxonomy" id="1399"/>
    <lineage>
        <taxon>Bacteria</taxon>
        <taxon>Bacillati</taxon>
        <taxon>Bacillota</taxon>
        <taxon>Bacilli</taxon>
        <taxon>Bacillales</taxon>
        <taxon>Bacillaceae</taxon>
        <taxon>Cytobacillus</taxon>
    </lineage>
</organism>
<dbReference type="AlphaFoldDB" id="A0A7Y5AY52"/>
<comment type="caution">
    <text evidence="1">The sequence shown here is derived from an EMBL/GenBank/DDBJ whole genome shotgun (WGS) entry which is preliminary data.</text>
</comment>
<protein>
    <submittedName>
        <fullName evidence="1">Competence transcription factor</fullName>
    </submittedName>
</protein>
<accession>A0A7Y5AY52</accession>
<proteinExistence type="predicted"/>
<dbReference type="Proteomes" id="UP000465778">
    <property type="component" value="Unassembled WGS sequence"/>
</dbReference>
<gene>
    <name evidence="1" type="ORF">KIS1582_4101</name>
</gene>
<dbReference type="RefSeq" id="WP_159346444.1">
    <property type="nucleotide sequence ID" value="NZ_JABVDD010000018.1"/>
</dbReference>